<sequence length="298" mass="32721">MKYVNKISVLLSLLVVVLFSACNADQEGPLYTEGKGLSFVSSTLNPLVVSPSSPTFTVDILRGTTEGELEGNVQLYAYTGSGETEQEFPGCTVTGYHFADGENKTTITVDVTPLAIGQAITVELQFDSENVAVGGNNVTEVTVSKDYTWNNLGKATFYDNQFFYWYNEGNGVKVDMYQAAEQPNRYKLASPYAEFNAASWPASELEGFTKSTMDGDFTFIVQEDGTIVYNSYRIGMTYTGYGAITLEHPTSFGASASYNRQIDEKTFQLAPMYYMEESGAGFNCMAYDDIIIIKLGGE</sequence>
<gene>
    <name evidence="2" type="ORF">H6A31_00845</name>
</gene>
<evidence type="ECO:0008006" key="4">
    <source>
        <dbReference type="Google" id="ProtNLM"/>
    </source>
</evidence>
<evidence type="ECO:0000313" key="2">
    <source>
        <dbReference type="EMBL" id="MBM6757251.1"/>
    </source>
</evidence>
<dbReference type="RefSeq" id="WP_204473767.1">
    <property type="nucleotide sequence ID" value="NZ_JACJJW010000001.1"/>
</dbReference>
<keyword evidence="1" id="KW-0732">Signal</keyword>
<dbReference type="EMBL" id="JACJJW010000001">
    <property type="protein sequence ID" value="MBM6757251.1"/>
    <property type="molecule type" value="Genomic_DNA"/>
</dbReference>
<proteinExistence type="predicted"/>
<feature type="signal peptide" evidence="1">
    <location>
        <begin position="1"/>
        <end position="24"/>
    </location>
</feature>
<name>A0ABS2ERR0_9BACE</name>
<keyword evidence="3" id="KW-1185">Reference proteome</keyword>
<comment type="caution">
    <text evidence="2">The sequence shown here is derived from an EMBL/GenBank/DDBJ whole genome shotgun (WGS) entry which is preliminary data.</text>
</comment>
<evidence type="ECO:0000313" key="3">
    <source>
        <dbReference type="Proteomes" id="UP000703295"/>
    </source>
</evidence>
<evidence type="ECO:0000256" key="1">
    <source>
        <dbReference type="SAM" id="SignalP"/>
    </source>
</evidence>
<reference evidence="2 3" key="1">
    <citation type="journal article" date="2021" name="Sci. Rep.">
        <title>The distribution of antibiotic resistance genes in chicken gut microbiota commensals.</title>
        <authorList>
            <person name="Juricova H."/>
            <person name="Matiasovicova J."/>
            <person name="Kubasova T."/>
            <person name="Cejkova D."/>
            <person name="Rychlik I."/>
        </authorList>
    </citation>
    <scope>NUCLEOTIDE SEQUENCE [LARGE SCALE GENOMIC DNA]</scope>
    <source>
        <strain evidence="2 3">An801</strain>
    </source>
</reference>
<protein>
    <recommendedName>
        <fullName evidence="4">Calx-beta domain-containing protein</fullName>
    </recommendedName>
</protein>
<dbReference type="Proteomes" id="UP000703295">
    <property type="component" value="Unassembled WGS sequence"/>
</dbReference>
<feature type="chain" id="PRO_5045874259" description="Calx-beta domain-containing protein" evidence="1">
    <location>
        <begin position="25"/>
        <end position="298"/>
    </location>
</feature>
<accession>A0ABS2ERR0</accession>
<dbReference type="PROSITE" id="PS51257">
    <property type="entry name" value="PROKAR_LIPOPROTEIN"/>
    <property type="match status" value="1"/>
</dbReference>
<organism evidence="2 3">
    <name type="scientific">Bacteroides mediterraneensis</name>
    <dbReference type="NCBI Taxonomy" id="1841856"/>
    <lineage>
        <taxon>Bacteria</taxon>
        <taxon>Pseudomonadati</taxon>
        <taxon>Bacteroidota</taxon>
        <taxon>Bacteroidia</taxon>
        <taxon>Bacteroidales</taxon>
        <taxon>Bacteroidaceae</taxon>
        <taxon>Bacteroides</taxon>
    </lineage>
</organism>